<keyword evidence="5" id="KW-0469">Meiosis</keyword>
<feature type="compositionally biased region" description="Basic and acidic residues" evidence="6">
    <location>
        <begin position="193"/>
        <end position="210"/>
    </location>
</feature>
<dbReference type="AlphaFoldDB" id="A0A545VYQ4"/>
<dbReference type="OrthoDB" id="18648at2759"/>
<dbReference type="GO" id="GO:0038202">
    <property type="term" value="P:TORC1 signaling"/>
    <property type="evidence" value="ECO:0007669"/>
    <property type="project" value="TreeGrafter"/>
</dbReference>
<dbReference type="InterPro" id="IPR056603">
    <property type="entry name" value="HTH_NPRL3"/>
</dbReference>
<accession>A0A545VYQ4</accession>
<evidence type="ECO:0000313" key="8">
    <source>
        <dbReference type="EMBL" id="TQV95950.1"/>
    </source>
</evidence>
<name>A0A545VYQ4_9HYPO</name>
<dbReference type="GO" id="GO:1904262">
    <property type="term" value="P:negative regulation of TORC1 signaling"/>
    <property type="evidence" value="ECO:0007669"/>
    <property type="project" value="TreeGrafter"/>
</dbReference>
<feature type="domain" description="GATOR1 complex protein NPRL3 C-terminal HTH" evidence="7">
    <location>
        <begin position="720"/>
        <end position="780"/>
    </location>
</feature>
<feature type="compositionally biased region" description="Polar residues" evidence="6">
    <location>
        <begin position="549"/>
        <end position="579"/>
    </location>
</feature>
<keyword evidence="9" id="KW-1185">Reference proteome</keyword>
<comment type="caution">
    <text evidence="8">The sequence shown here is derived from an EMBL/GenBank/DDBJ whole genome shotgun (WGS) entry which is preliminary data.</text>
</comment>
<dbReference type="PANTHER" id="PTHR13153">
    <property type="entry name" value="CGTHBA PROTEIN -14 GENE PROTEIN"/>
    <property type="match status" value="1"/>
</dbReference>
<dbReference type="Pfam" id="PF03666">
    <property type="entry name" value="NPR3"/>
    <property type="match status" value="1"/>
</dbReference>
<proteinExistence type="inferred from homology"/>
<feature type="region of interest" description="Disordered" evidence="6">
    <location>
        <begin position="545"/>
        <end position="591"/>
    </location>
</feature>
<gene>
    <name evidence="8" type="ORF">IF1G_05779</name>
</gene>
<dbReference type="InterPro" id="IPR005365">
    <property type="entry name" value="Npr3"/>
</dbReference>
<comment type="function">
    <text evidence="3 5">Mediates inactivation of the TORC1 complex in response to amino acid starvation. Required for meiotic nuclear division.</text>
</comment>
<comment type="subcellular location">
    <subcellularLocation>
        <location evidence="5">Vacuole membrane</location>
        <topology evidence="5">Peripheral membrane protein</topology>
    </subcellularLocation>
</comment>
<dbReference type="Pfam" id="PF24064">
    <property type="entry name" value="HTH_NPRL3"/>
    <property type="match status" value="1"/>
</dbReference>
<evidence type="ECO:0000256" key="1">
    <source>
        <dbReference type="ARBA" id="ARBA00010546"/>
    </source>
</evidence>
<comment type="similarity">
    <text evidence="1 5">Belongs to the NPR3 family.</text>
</comment>
<feature type="region of interest" description="Disordered" evidence="6">
    <location>
        <begin position="64"/>
        <end position="100"/>
    </location>
</feature>
<dbReference type="PANTHER" id="PTHR13153:SF5">
    <property type="entry name" value="GATOR COMPLEX PROTEIN NPRL3"/>
    <property type="match status" value="1"/>
</dbReference>
<evidence type="ECO:0000256" key="3">
    <source>
        <dbReference type="ARBA" id="ARBA00025376"/>
    </source>
</evidence>
<evidence type="ECO:0000256" key="2">
    <source>
        <dbReference type="ARBA" id="ARBA00017880"/>
    </source>
</evidence>
<dbReference type="GO" id="GO:0005774">
    <property type="term" value="C:vacuolar membrane"/>
    <property type="evidence" value="ECO:0007669"/>
    <property type="project" value="UniProtKB-SubCell"/>
</dbReference>
<protein>
    <recommendedName>
        <fullName evidence="2 5">Nitrogen permease regulator 3</fullName>
    </recommendedName>
    <alternativeName>
        <fullName evidence="4 5">Required for meiotic nuclear division protein 11</fullName>
    </alternativeName>
</protein>
<feature type="compositionally biased region" description="Low complexity" evidence="6">
    <location>
        <begin position="174"/>
        <end position="187"/>
    </location>
</feature>
<dbReference type="STRING" id="43265.A0A545VYQ4"/>
<feature type="region of interest" description="Disordered" evidence="6">
    <location>
        <begin position="606"/>
        <end position="630"/>
    </location>
</feature>
<feature type="region of interest" description="Disordered" evidence="6">
    <location>
        <begin position="636"/>
        <end position="655"/>
    </location>
</feature>
<keyword evidence="5" id="KW-0732">Signal</keyword>
<dbReference type="GO" id="GO:0034198">
    <property type="term" value="P:cellular response to amino acid starvation"/>
    <property type="evidence" value="ECO:0007669"/>
    <property type="project" value="TreeGrafter"/>
</dbReference>
<evidence type="ECO:0000256" key="4">
    <source>
        <dbReference type="ARBA" id="ARBA00030028"/>
    </source>
</evidence>
<evidence type="ECO:0000313" key="9">
    <source>
        <dbReference type="Proteomes" id="UP000315783"/>
    </source>
</evidence>
<dbReference type="GO" id="GO:0010508">
    <property type="term" value="P:positive regulation of autophagy"/>
    <property type="evidence" value="ECO:0007669"/>
    <property type="project" value="TreeGrafter"/>
</dbReference>
<evidence type="ECO:0000259" key="7">
    <source>
        <dbReference type="Pfam" id="PF24064"/>
    </source>
</evidence>
<evidence type="ECO:0000256" key="5">
    <source>
        <dbReference type="RuleBase" id="RU368069"/>
    </source>
</evidence>
<dbReference type="EMBL" id="SPUK01000007">
    <property type="protein sequence ID" value="TQV95950.1"/>
    <property type="molecule type" value="Genomic_DNA"/>
</dbReference>
<dbReference type="GO" id="GO:1990130">
    <property type="term" value="C:GATOR1 complex"/>
    <property type="evidence" value="ECO:0007669"/>
    <property type="project" value="TreeGrafter"/>
</dbReference>
<sequence length="785" mass="86243">MSFVNPDNLIAVALVINRSRDGPAFVFHYPPVVLPVSADADYPGDAADSEDMLLERLSRPLFRDADDHGSLSKHGGTRGGGGNNRHSYDEHTMSDSGTQTVPWESVAGFPTRDLASILTPARPYHKKLFQLSLDPLLCVSYPIHVPESGKWKRAKKNKPGRPSSVADDEIPATSRAPSIAVSAPSAPTDSDGAVDKEKDKDKKEEDEEKRSSMTMFNLVFILQPKKDQTRELVDALYANIAKKVNKAFKYSQQHSDFVWKESKKILATKDRAREDRKRMSQLWKELLQQYSLAASVHDIFEAVSQNRIATLHLDTAAGVLSPSVQIPAPFYVADLPLPDEARRARGLWLTTANAFLTQDALEEPGFLDRNFGLLLMEDEKKIIAELQADGDPSALPMVEFVRLSKPTMSFYQVGQSNILSLSQVRKFAQHFIFWRRAIAIPPLHARDTYVVSPNCDLSRLPEASASWQRAFPLAPPLANLLSDMSVCPRPYKTFCPSKVHRPLYLRMLAWLVRGGWVTQLCTFAYVVVWPEIVYQVDYEMEAEELEGPTPSTSPHSAGAVSSVSPMSTAVPTRPHNQLSRLDDDDQDGDEVGAAVLSPASTSSALSASLAHAGEPGKGRQASIASTASASASDVTATTASGSLPSTAGAVPIPSTTERAAEAARLARIAQRVSREAADKAAAHARKVVPEVTAHPSTNRSAHLAGIAPHIILDAKKTTGPESRYLAAIASRLRDDRIRQAWATMCRYFDGHSALERIALQEEMKRKEAWTLLTAMSEYLICTRHW</sequence>
<evidence type="ECO:0000256" key="6">
    <source>
        <dbReference type="SAM" id="MobiDB-lite"/>
    </source>
</evidence>
<feature type="region of interest" description="Disordered" evidence="6">
    <location>
        <begin position="151"/>
        <end position="210"/>
    </location>
</feature>
<organism evidence="8 9">
    <name type="scientific">Cordyceps javanica</name>
    <dbReference type="NCBI Taxonomy" id="43265"/>
    <lineage>
        <taxon>Eukaryota</taxon>
        <taxon>Fungi</taxon>
        <taxon>Dikarya</taxon>
        <taxon>Ascomycota</taxon>
        <taxon>Pezizomycotina</taxon>
        <taxon>Sordariomycetes</taxon>
        <taxon>Hypocreomycetidae</taxon>
        <taxon>Hypocreales</taxon>
        <taxon>Cordycipitaceae</taxon>
        <taxon>Cordyceps</taxon>
    </lineage>
</organism>
<dbReference type="Proteomes" id="UP000315783">
    <property type="component" value="Unassembled WGS sequence"/>
</dbReference>
<dbReference type="GO" id="GO:0051321">
    <property type="term" value="P:meiotic cell cycle"/>
    <property type="evidence" value="ECO:0007669"/>
    <property type="project" value="UniProtKB-UniRule"/>
</dbReference>
<feature type="compositionally biased region" description="Low complexity" evidence="6">
    <location>
        <begin position="621"/>
        <end position="630"/>
    </location>
</feature>
<reference evidence="8 9" key="1">
    <citation type="journal article" date="2019" name="Appl. Microbiol. Biotechnol.">
        <title>Genome sequence of Isaria javanica and comparative genome analysis insights into family S53 peptidase evolution in fungal entomopathogens.</title>
        <authorList>
            <person name="Lin R."/>
            <person name="Zhang X."/>
            <person name="Xin B."/>
            <person name="Zou M."/>
            <person name="Gao Y."/>
            <person name="Qin F."/>
            <person name="Hu Q."/>
            <person name="Xie B."/>
            <person name="Cheng X."/>
        </authorList>
    </citation>
    <scope>NUCLEOTIDE SEQUENCE [LARGE SCALE GENOMIC DNA]</scope>
    <source>
        <strain evidence="8 9">IJ1G</strain>
    </source>
</reference>